<comment type="caution">
    <text evidence="1">The sequence shown here is derived from an EMBL/GenBank/DDBJ whole genome shotgun (WGS) entry which is preliminary data.</text>
</comment>
<reference evidence="1 2" key="1">
    <citation type="journal article" date="2017" name="BMC Genomics">
        <title>Genomic analysis of methanogenic archaea reveals a shift towards energy conservation.</title>
        <authorList>
            <person name="Gilmore S.P."/>
            <person name="Henske J.K."/>
            <person name="Sexton J.A."/>
            <person name="Solomon K.V."/>
            <person name="Seppala S."/>
            <person name="Yoo J.I."/>
            <person name="Huyett L.M."/>
            <person name="Pressman A."/>
            <person name="Cogan J.Z."/>
            <person name="Kivenson V."/>
            <person name="Peng X."/>
            <person name="Tan Y."/>
            <person name="Valentine D.L."/>
            <person name="O'Malley M.A."/>
        </authorList>
    </citation>
    <scope>NUCLEOTIDE SEQUENCE [LARGE SCALE GENOMIC DNA]</scope>
    <source>
        <strain evidence="1 2">M.o.H.</strain>
    </source>
</reference>
<dbReference type="Pfam" id="PF07747">
    <property type="entry name" value="MTH865"/>
    <property type="match status" value="1"/>
</dbReference>
<dbReference type="RefSeq" id="WP_069585423.1">
    <property type="nucleotide sequence ID" value="NZ_LMVM01000033.1"/>
</dbReference>
<keyword evidence="2" id="KW-1185">Reference proteome</keyword>
<evidence type="ECO:0000313" key="2">
    <source>
        <dbReference type="Proteomes" id="UP000217784"/>
    </source>
</evidence>
<organism evidence="1 2">
    <name type="scientific">Methanobacterium bryantii</name>
    <dbReference type="NCBI Taxonomy" id="2161"/>
    <lineage>
        <taxon>Archaea</taxon>
        <taxon>Methanobacteriati</taxon>
        <taxon>Methanobacteriota</taxon>
        <taxon>Methanomada group</taxon>
        <taxon>Methanobacteria</taxon>
        <taxon>Methanobacteriales</taxon>
        <taxon>Methanobacteriaceae</taxon>
        <taxon>Methanobacterium</taxon>
    </lineage>
</organism>
<proteinExistence type="predicted"/>
<dbReference type="AlphaFoldDB" id="A0A2A2H407"/>
<evidence type="ECO:0000313" key="1">
    <source>
        <dbReference type="EMBL" id="PAV04095.1"/>
    </source>
</evidence>
<dbReference type="InterPro" id="IPR024093">
    <property type="entry name" value="Uncharacterised_MTH865"/>
</dbReference>
<accession>A0A2A2H407</accession>
<sequence>MSVKEDIRSQIIGALAGANFPINTPEELFAALPNGPDTTCKSGDVELKASDAGEVLTADDFPFKSAEDVAKAIVEGAGL</sequence>
<gene>
    <name evidence="1" type="ORF">ASJ80_03515</name>
</gene>
<dbReference type="OrthoDB" id="335595at2157"/>
<name>A0A2A2H407_METBR</name>
<dbReference type="EMBL" id="LMVM01000033">
    <property type="protein sequence ID" value="PAV04095.1"/>
    <property type="molecule type" value="Genomic_DNA"/>
</dbReference>
<evidence type="ECO:0008006" key="3">
    <source>
        <dbReference type="Google" id="ProtNLM"/>
    </source>
</evidence>
<dbReference type="Proteomes" id="UP000217784">
    <property type="component" value="Unassembled WGS sequence"/>
</dbReference>
<dbReference type="InterPro" id="IPR036825">
    <property type="entry name" value="MTH865-like_sf"/>
</dbReference>
<dbReference type="SUPFAM" id="SSF69025">
    <property type="entry name" value="Hypothetical protein MTH865"/>
    <property type="match status" value="1"/>
</dbReference>
<protein>
    <recommendedName>
        <fullName evidence="3">MTH865-like family protein</fullName>
    </recommendedName>
</protein>
<dbReference type="Gene3D" id="1.10.238.80">
    <property type="entry name" value="MTH865-like"/>
    <property type="match status" value="1"/>
</dbReference>